<dbReference type="RefSeq" id="WP_203366800.1">
    <property type="nucleotide sequence ID" value="NZ_WSFT01000039.1"/>
</dbReference>
<feature type="chain" id="PRO_5037374991" evidence="2">
    <location>
        <begin position="24"/>
        <end position="121"/>
    </location>
</feature>
<evidence type="ECO:0000313" key="4">
    <source>
        <dbReference type="Proteomes" id="UP000724672"/>
    </source>
</evidence>
<proteinExistence type="predicted"/>
<feature type="compositionally biased region" description="Gly residues" evidence="1">
    <location>
        <begin position="84"/>
        <end position="109"/>
    </location>
</feature>
<sequence>MKKLVGVLLVSVLILSVGAIAFAGSDGNLPDWFKGMLDWRKDRIENAVEDGTITQEEANEYLEHLEDMETYHTENGFPEENYGPGMGAGKGFGRSQGRGPGRGFGGGCGYWQSDVQQSPVQ</sequence>
<feature type="region of interest" description="Disordered" evidence="1">
    <location>
        <begin position="74"/>
        <end position="121"/>
    </location>
</feature>
<gene>
    <name evidence="3" type="ORF">GOQ27_10385</name>
</gene>
<reference evidence="3" key="1">
    <citation type="submission" date="2019-12" db="EMBL/GenBank/DDBJ databases">
        <title>Clostridiaceae gen. nov. sp. nov., isolated from sediment in Xinjiang, China.</title>
        <authorList>
            <person name="Zhang R."/>
        </authorList>
    </citation>
    <scope>NUCLEOTIDE SEQUENCE</scope>
    <source>
        <strain evidence="3">D2Q-11</strain>
    </source>
</reference>
<dbReference type="EMBL" id="WSFT01000039">
    <property type="protein sequence ID" value="MBS4538874.1"/>
    <property type="molecule type" value="Genomic_DNA"/>
</dbReference>
<comment type="caution">
    <text evidence="3">The sequence shown here is derived from an EMBL/GenBank/DDBJ whole genome shotgun (WGS) entry which is preliminary data.</text>
</comment>
<evidence type="ECO:0000313" key="3">
    <source>
        <dbReference type="EMBL" id="MBS4538874.1"/>
    </source>
</evidence>
<accession>A0A942UTC9</accession>
<dbReference type="Pfam" id="PF10925">
    <property type="entry name" value="DUF2680"/>
    <property type="match status" value="1"/>
</dbReference>
<dbReference type="AlphaFoldDB" id="A0A942UTC9"/>
<evidence type="ECO:0000256" key="2">
    <source>
        <dbReference type="SAM" id="SignalP"/>
    </source>
</evidence>
<keyword evidence="4" id="KW-1185">Reference proteome</keyword>
<name>A0A942UTC9_9FIRM</name>
<dbReference type="Proteomes" id="UP000724672">
    <property type="component" value="Unassembled WGS sequence"/>
</dbReference>
<dbReference type="InterPro" id="IPR024485">
    <property type="entry name" value="DUF2680"/>
</dbReference>
<evidence type="ECO:0000256" key="1">
    <source>
        <dbReference type="SAM" id="MobiDB-lite"/>
    </source>
</evidence>
<feature type="signal peptide" evidence="2">
    <location>
        <begin position="1"/>
        <end position="23"/>
    </location>
</feature>
<organism evidence="3 4">
    <name type="scientific">Anaeromonas frigoriresistens</name>
    <dbReference type="NCBI Taxonomy" id="2683708"/>
    <lineage>
        <taxon>Bacteria</taxon>
        <taxon>Bacillati</taxon>
        <taxon>Bacillota</taxon>
        <taxon>Tissierellia</taxon>
        <taxon>Tissierellales</taxon>
        <taxon>Thermohalobacteraceae</taxon>
        <taxon>Anaeromonas</taxon>
    </lineage>
</organism>
<protein>
    <submittedName>
        <fullName evidence="3">DUF2680 domain-containing protein</fullName>
    </submittedName>
</protein>
<keyword evidence="2" id="KW-0732">Signal</keyword>